<keyword evidence="3" id="KW-1185">Reference proteome</keyword>
<reference evidence="2 3" key="1">
    <citation type="submission" date="2011-05" db="EMBL/GenBank/DDBJ databases">
        <title>Complete sequence of chromosome 1 of Sphingobium chlorophenolicum L-1.</title>
        <authorList>
            <consortium name="US DOE Joint Genome Institute"/>
            <person name="Lucas S."/>
            <person name="Han J."/>
            <person name="Lapidus A."/>
            <person name="Cheng J.-F."/>
            <person name="Goodwin L."/>
            <person name="Pitluck S."/>
            <person name="Peters L."/>
            <person name="Daligault H."/>
            <person name="Han C."/>
            <person name="Tapia R."/>
            <person name="Land M."/>
            <person name="Hauser L."/>
            <person name="Kyrpides N."/>
            <person name="Ivanova N."/>
            <person name="Pagani I."/>
            <person name="Turner P."/>
            <person name="Copley S."/>
            <person name="Woyke T."/>
        </authorList>
    </citation>
    <scope>NUCLEOTIDE SEQUENCE [LARGE SCALE GENOMIC DNA]</scope>
    <source>
        <strain evidence="2 3">L-1</strain>
    </source>
</reference>
<dbReference type="STRING" id="690566.Sphch_0447"/>
<dbReference type="AlphaFoldDB" id="F6EWY1"/>
<evidence type="ECO:0000313" key="2">
    <source>
        <dbReference type="EMBL" id="AEG48144.1"/>
    </source>
</evidence>
<evidence type="ECO:0000313" key="3">
    <source>
        <dbReference type="Proteomes" id="UP000007150"/>
    </source>
</evidence>
<dbReference type="InterPro" id="IPR036388">
    <property type="entry name" value="WH-like_DNA-bd_sf"/>
</dbReference>
<dbReference type="SUPFAM" id="SSF46894">
    <property type="entry name" value="C-terminal effector domain of the bipartite response regulators"/>
    <property type="match status" value="1"/>
</dbReference>
<dbReference type="Proteomes" id="UP000007150">
    <property type="component" value="Chromosome 1"/>
</dbReference>
<dbReference type="SMART" id="SM00421">
    <property type="entry name" value="HTH_LUXR"/>
    <property type="match status" value="1"/>
</dbReference>
<dbReference type="EMBL" id="CP002798">
    <property type="protein sequence ID" value="AEG48144.1"/>
    <property type="molecule type" value="Genomic_DNA"/>
</dbReference>
<gene>
    <name evidence="2" type="ORF">Sphch_0447</name>
</gene>
<dbReference type="Pfam" id="PF00196">
    <property type="entry name" value="GerE"/>
    <property type="match status" value="1"/>
</dbReference>
<accession>F6EWY1</accession>
<dbReference type="GO" id="GO:0006355">
    <property type="term" value="P:regulation of DNA-templated transcription"/>
    <property type="evidence" value="ECO:0007669"/>
    <property type="project" value="InterPro"/>
</dbReference>
<sequence length="249" mass="27099">MAGAAAWPSNSYEALIGAVGTASLGDVILHAAENVAGVDEVFGFWIEGDGSPMPLASSGHRGSSHKRASLYSTGFHSLDPLLPLIRNLGEQTSVVSASLTAGEILDPVYRRECFDRPGLSEKIAFVRTCGTRHYVLSFYRSRESLPGITDRLNALAEFTLPILKRHGELIGDEVGLSLTQRLEHRLARAYPALTRREREVCARSLTGMTAEATALDLGIAETSVLTYRRRAYERYSISSAGQLLEYLLG</sequence>
<evidence type="ECO:0000259" key="1">
    <source>
        <dbReference type="SMART" id="SM00421"/>
    </source>
</evidence>
<feature type="domain" description="HTH luxR-type" evidence="1">
    <location>
        <begin position="190"/>
        <end position="247"/>
    </location>
</feature>
<dbReference type="InterPro" id="IPR000792">
    <property type="entry name" value="Tscrpt_reg_LuxR_C"/>
</dbReference>
<dbReference type="InterPro" id="IPR016032">
    <property type="entry name" value="Sig_transdc_resp-reg_C-effctor"/>
</dbReference>
<proteinExistence type="predicted"/>
<dbReference type="RefSeq" id="WP_013846410.1">
    <property type="nucleotide sequence ID" value="NC_015593.1"/>
</dbReference>
<dbReference type="KEGG" id="sch:Sphch_0447"/>
<organism evidence="2 3">
    <name type="scientific">Sphingobium chlorophenolicum L-1</name>
    <dbReference type="NCBI Taxonomy" id="690566"/>
    <lineage>
        <taxon>Bacteria</taxon>
        <taxon>Pseudomonadati</taxon>
        <taxon>Pseudomonadota</taxon>
        <taxon>Alphaproteobacteria</taxon>
        <taxon>Sphingomonadales</taxon>
        <taxon>Sphingomonadaceae</taxon>
        <taxon>Sphingobium</taxon>
    </lineage>
</organism>
<dbReference type="HOGENOM" id="CLU_077414_0_0_5"/>
<name>F6EWY1_SPHCR</name>
<dbReference type="Gene3D" id="1.10.10.10">
    <property type="entry name" value="Winged helix-like DNA-binding domain superfamily/Winged helix DNA-binding domain"/>
    <property type="match status" value="1"/>
</dbReference>
<dbReference type="GO" id="GO:0003677">
    <property type="term" value="F:DNA binding"/>
    <property type="evidence" value="ECO:0007669"/>
    <property type="project" value="InterPro"/>
</dbReference>
<protein>
    <submittedName>
        <fullName evidence="2">Regulatory protein LuxR</fullName>
    </submittedName>
</protein>